<dbReference type="Proteomes" id="UP001235840">
    <property type="component" value="Unassembled WGS sequence"/>
</dbReference>
<dbReference type="Pfam" id="PF02638">
    <property type="entry name" value="GHL10"/>
    <property type="match status" value="1"/>
</dbReference>
<dbReference type="EMBL" id="JAUSTY010000001">
    <property type="protein sequence ID" value="MDQ0164312.1"/>
    <property type="molecule type" value="Genomic_DNA"/>
</dbReference>
<dbReference type="SUPFAM" id="SSF51445">
    <property type="entry name" value="(Trans)glycosidases"/>
    <property type="match status" value="1"/>
</dbReference>
<gene>
    <name evidence="3" type="ORF">J2S11_000211</name>
</gene>
<dbReference type="Gene3D" id="3.20.20.80">
    <property type="entry name" value="Glycosidases"/>
    <property type="match status" value="1"/>
</dbReference>
<dbReference type="InterPro" id="IPR052177">
    <property type="entry name" value="Divisome_Glycosyl_Hydrolase"/>
</dbReference>
<sequence>MSGVKRILLVVGIVILVLGGISFQGVQAQASTGEEDGSYRAFWVQAFELGLKSPQQIDQLVADVKAANMNAIIAQVVRRHDAYYVSEYLPFTQDPSVVPGFDPLGYLLEKAHQEGIEVHAWVVLGPMWHSIYGGAPQDPNHIYNVYGPHASDEETWITKGYDGSIGNVMQPYVDFGHPEVVEHFVHIVQDLLTHYQVDGIHLDYVRYPENPGGQPFGWYGYNPTALQRFQEETGRLDRPHPSDQEWLEWKVQQVDAAVKRIYLEATAINIDTVVSAAVLSWGFADPRTNDWWNLDPVQRAHQNWKKWVQEGYLDYTFVMNYDNDADPARANRYNAWIEWQKDLPRNRGMVIGPALYMNTIPNSISQINRALAPSQAGQHVEGISPYVYNVWSNDNSPRAHLLQSLVESTEWNGGSPPFSTEMNVPTHSWKEASNGHLLGRLVNKNGEPLTGVPITLSRGNNGPTIIGAFETDSNGYFGVTDLLPGQYFITIAGGPLNKQLLQVKPREVTKADVILP</sequence>
<dbReference type="InterPro" id="IPR003790">
    <property type="entry name" value="GHL10"/>
</dbReference>
<feature type="domain" description="Glycosyl hydrolase-like 10" evidence="2">
    <location>
        <begin position="40"/>
        <end position="356"/>
    </location>
</feature>
<dbReference type="PANTHER" id="PTHR43405">
    <property type="entry name" value="GLYCOSYL HYDROLASE DIGH"/>
    <property type="match status" value="1"/>
</dbReference>
<reference evidence="3 4" key="1">
    <citation type="submission" date="2023-07" db="EMBL/GenBank/DDBJ databases">
        <title>Genomic Encyclopedia of Type Strains, Phase IV (KMG-IV): sequencing the most valuable type-strain genomes for metagenomic binning, comparative biology and taxonomic classification.</title>
        <authorList>
            <person name="Goeker M."/>
        </authorList>
    </citation>
    <scope>NUCLEOTIDE SEQUENCE [LARGE SCALE GENOMIC DNA]</scope>
    <source>
        <strain evidence="3 4">DSM 12751</strain>
    </source>
</reference>
<evidence type="ECO:0000256" key="1">
    <source>
        <dbReference type="ARBA" id="ARBA00022729"/>
    </source>
</evidence>
<evidence type="ECO:0000313" key="4">
    <source>
        <dbReference type="Proteomes" id="UP001235840"/>
    </source>
</evidence>
<organism evidence="3 4">
    <name type="scientific">Caldalkalibacillus horti</name>
    <dbReference type="NCBI Taxonomy" id="77523"/>
    <lineage>
        <taxon>Bacteria</taxon>
        <taxon>Bacillati</taxon>
        <taxon>Bacillota</taxon>
        <taxon>Bacilli</taxon>
        <taxon>Bacillales</taxon>
        <taxon>Bacillaceae</taxon>
        <taxon>Caldalkalibacillus</taxon>
    </lineage>
</organism>
<comment type="caution">
    <text evidence="3">The sequence shown here is derived from an EMBL/GenBank/DDBJ whole genome shotgun (WGS) entry which is preliminary data.</text>
</comment>
<keyword evidence="1" id="KW-0732">Signal</keyword>
<protein>
    <submittedName>
        <fullName evidence="3">Uncharacterized lipoprotein YddW (UPF0748 family)</fullName>
    </submittedName>
</protein>
<keyword evidence="4" id="KW-1185">Reference proteome</keyword>
<proteinExistence type="predicted"/>
<dbReference type="InterPro" id="IPR017853">
    <property type="entry name" value="GH"/>
</dbReference>
<keyword evidence="3" id="KW-0449">Lipoprotein</keyword>
<dbReference type="SUPFAM" id="SSF49478">
    <property type="entry name" value="Cna protein B-type domain"/>
    <property type="match status" value="1"/>
</dbReference>
<name>A0ABT9VTY4_9BACI</name>
<evidence type="ECO:0000313" key="3">
    <source>
        <dbReference type="EMBL" id="MDQ0164312.1"/>
    </source>
</evidence>
<evidence type="ECO:0000259" key="2">
    <source>
        <dbReference type="Pfam" id="PF02638"/>
    </source>
</evidence>
<accession>A0ABT9VTY4</accession>
<dbReference type="PANTHER" id="PTHR43405:SF1">
    <property type="entry name" value="GLYCOSYL HYDROLASE DIGH"/>
    <property type="match status" value="1"/>
</dbReference>